<feature type="compositionally biased region" description="Basic and acidic residues" evidence="4">
    <location>
        <begin position="203"/>
        <end position="214"/>
    </location>
</feature>
<dbReference type="Proteomes" id="UP001140172">
    <property type="component" value="Unassembled WGS sequence"/>
</dbReference>
<dbReference type="Gene3D" id="1.10.510.10">
    <property type="entry name" value="Transferase(Phosphotransferase) domain 1"/>
    <property type="match status" value="2"/>
</dbReference>
<evidence type="ECO:0000313" key="7">
    <source>
        <dbReference type="Proteomes" id="UP001140172"/>
    </source>
</evidence>
<keyword evidence="1 3" id="KW-0547">Nucleotide-binding</keyword>
<comment type="caution">
    <text evidence="6">The sequence shown here is derived from an EMBL/GenBank/DDBJ whole genome shotgun (WGS) entry which is preliminary data.</text>
</comment>
<keyword evidence="6" id="KW-0418">Kinase</keyword>
<evidence type="ECO:0000259" key="5">
    <source>
        <dbReference type="PROSITE" id="PS50011"/>
    </source>
</evidence>
<feature type="region of interest" description="Disordered" evidence="4">
    <location>
        <begin position="168"/>
        <end position="253"/>
    </location>
</feature>
<reference evidence="6" key="1">
    <citation type="submission" date="2022-07" db="EMBL/GenBank/DDBJ databases">
        <title>Phylogenomic reconstructions and comparative analyses of Kickxellomycotina fungi.</title>
        <authorList>
            <person name="Reynolds N.K."/>
            <person name="Stajich J.E."/>
            <person name="Barry K."/>
            <person name="Grigoriev I.V."/>
            <person name="Crous P."/>
            <person name="Smith M.E."/>
        </authorList>
    </citation>
    <scope>NUCLEOTIDE SEQUENCE</scope>
    <source>
        <strain evidence="6">BCRC 34489</strain>
    </source>
</reference>
<feature type="region of interest" description="Disordered" evidence="4">
    <location>
        <begin position="1034"/>
        <end position="1069"/>
    </location>
</feature>
<dbReference type="EMBL" id="JANBUM010000147">
    <property type="protein sequence ID" value="KAJ2783340.1"/>
    <property type="molecule type" value="Genomic_DNA"/>
</dbReference>
<dbReference type="PANTHER" id="PTHR24346:SF30">
    <property type="entry name" value="MATERNAL EMBRYONIC LEUCINE ZIPPER KINASE"/>
    <property type="match status" value="1"/>
</dbReference>
<dbReference type="PROSITE" id="PS50011">
    <property type="entry name" value="PROTEIN_KINASE_DOM"/>
    <property type="match status" value="1"/>
</dbReference>
<dbReference type="PROSITE" id="PS00108">
    <property type="entry name" value="PROTEIN_KINASE_ST"/>
    <property type="match status" value="1"/>
</dbReference>
<dbReference type="InterPro" id="IPR000719">
    <property type="entry name" value="Prot_kinase_dom"/>
</dbReference>
<dbReference type="GO" id="GO:0004674">
    <property type="term" value="F:protein serine/threonine kinase activity"/>
    <property type="evidence" value="ECO:0007669"/>
    <property type="project" value="UniProtKB-EC"/>
</dbReference>
<dbReference type="InterPro" id="IPR008271">
    <property type="entry name" value="Ser/Thr_kinase_AS"/>
</dbReference>
<keyword evidence="6" id="KW-0808">Transferase</keyword>
<dbReference type="Pfam" id="PF00069">
    <property type="entry name" value="Pkinase"/>
    <property type="match status" value="2"/>
</dbReference>
<dbReference type="InterPro" id="IPR017441">
    <property type="entry name" value="Protein_kinase_ATP_BS"/>
</dbReference>
<dbReference type="InterPro" id="IPR011009">
    <property type="entry name" value="Kinase-like_dom_sf"/>
</dbReference>
<name>A0A9W8HJP0_9FUNG</name>
<organism evidence="6 7">
    <name type="scientific">Coemansia interrupta</name>
    <dbReference type="NCBI Taxonomy" id="1126814"/>
    <lineage>
        <taxon>Eukaryota</taxon>
        <taxon>Fungi</taxon>
        <taxon>Fungi incertae sedis</taxon>
        <taxon>Zoopagomycota</taxon>
        <taxon>Kickxellomycotina</taxon>
        <taxon>Kickxellomycetes</taxon>
        <taxon>Kickxellales</taxon>
        <taxon>Kickxellaceae</taxon>
        <taxon>Coemansia</taxon>
    </lineage>
</organism>
<dbReference type="AlphaFoldDB" id="A0A9W8HJP0"/>
<evidence type="ECO:0000256" key="4">
    <source>
        <dbReference type="SAM" id="MobiDB-lite"/>
    </source>
</evidence>
<dbReference type="SUPFAM" id="SSF56112">
    <property type="entry name" value="Protein kinase-like (PK-like)"/>
    <property type="match status" value="1"/>
</dbReference>
<dbReference type="EC" id="2.7.11.1" evidence="6"/>
<proteinExistence type="predicted"/>
<feature type="compositionally biased region" description="Polar residues" evidence="4">
    <location>
        <begin position="785"/>
        <end position="804"/>
    </location>
</feature>
<dbReference type="GO" id="GO:0005737">
    <property type="term" value="C:cytoplasm"/>
    <property type="evidence" value="ECO:0007669"/>
    <property type="project" value="TreeGrafter"/>
</dbReference>
<evidence type="ECO:0000256" key="3">
    <source>
        <dbReference type="PROSITE-ProRule" id="PRU10141"/>
    </source>
</evidence>
<dbReference type="PROSITE" id="PS00107">
    <property type="entry name" value="PROTEIN_KINASE_ATP"/>
    <property type="match status" value="1"/>
</dbReference>
<evidence type="ECO:0000313" key="6">
    <source>
        <dbReference type="EMBL" id="KAJ2783340.1"/>
    </source>
</evidence>
<dbReference type="PANTHER" id="PTHR24346">
    <property type="entry name" value="MAP/MICROTUBULE AFFINITY-REGULATING KINASE"/>
    <property type="match status" value="1"/>
</dbReference>
<keyword evidence="2 3" id="KW-0067">ATP-binding</keyword>
<dbReference type="SMART" id="SM00220">
    <property type="entry name" value="S_TKc"/>
    <property type="match status" value="1"/>
</dbReference>
<feature type="domain" description="Protein kinase" evidence="5">
    <location>
        <begin position="282"/>
        <end position="623"/>
    </location>
</feature>
<dbReference type="GO" id="GO:0005524">
    <property type="term" value="F:ATP binding"/>
    <property type="evidence" value="ECO:0007669"/>
    <property type="project" value="UniProtKB-UniRule"/>
</dbReference>
<feature type="region of interest" description="Disordered" evidence="4">
    <location>
        <begin position="1087"/>
        <end position="1116"/>
    </location>
</feature>
<feature type="compositionally biased region" description="Low complexity" evidence="4">
    <location>
        <begin position="926"/>
        <end position="936"/>
    </location>
</feature>
<keyword evidence="7" id="KW-1185">Reference proteome</keyword>
<gene>
    <name evidence="6" type="primary">KIN2_2</name>
    <name evidence="6" type="ORF">GGI15_002627</name>
</gene>
<feature type="binding site" evidence="3">
    <location>
        <position position="311"/>
    </location>
    <ligand>
        <name>ATP</name>
        <dbReference type="ChEBI" id="CHEBI:30616"/>
    </ligand>
</feature>
<accession>A0A9W8HJP0</accession>
<protein>
    <submittedName>
        <fullName evidence="6">Serine/threonine-protein kinase</fullName>
        <ecNumber evidence="6">2.7.11.1</ecNumber>
    </submittedName>
</protein>
<sequence length="1259" mass="135043">MTTNDALMFADLASKDEMSALVNGIESNSNLGPRLEFSINLGMIKTEHGSHNPPLASQIPLETPRPHLLIGSLRRAAAITASVAAGVGAGRSKGSQPSAAAVGEPVEPGVATVATEEAAVAGKTKESADGIACNPHSREICPIETIQPEDDGRVGTCDTDKLAACSAEKPAALSTDKPNAPNTEKPVETQRNVRRRAGTLNLGKRDPIRHDKLKPAPPSLDNLATAPQSHPLKRRYHSQRISPTHPKATKDGATLPGYIPIAVSLKSSRSRQFLLHTPLGEFEVQRTLGQGSYGKVKLMRSALSHELFAVKIIKRYPAHKHKRTHHEYRKAKTLDKRVVREANLAAILGQLHPHIVPLHDFRVTDTHFYLFYAYVNGVTLAERVGSAGLGEEEARAVFKPVVETIAFCHQYSVIHRDIKLENVLIDYADETENAWPLMGSRNSSTLALSTAATSGGLAAAAAQATGPGAANQASACNSQTAQTASGAANTGPAAPPDFRTCSVFDGRVKLIDFGLANFFDGTSLMETFCGSLPYTAPEILRGDAYVGPEIDVWSLGVLLYVMLTGQFPFEDPAQAKNFDKIMAGDFPLRPTMSRELQDLLLQMLEPNAKRRITIRGVLHHPWLMSAAGAHAAERTPRTPGVCCHHHPYATADGIHDRRTLLLPGPSVSPLVAREVATCLDRPLDDVTRILHAAMSAGRPHSSSAASHPVLPTAMQWPRALQEFYAGSALVQVPNSPVVSVYALVLQQIAMRRYYLELPAADECVVMGGSSSTSNAITSVAGRNAETLSSSSQTTGSKMGRQMGSQAATGGLRGMLIDDASADLLAAPAEEPPVEPERKARTLVTRLTSQIGQLVSLTGSLMSLGGSAQSSQQWQAGPASGARLKSARALMAHEITQSVMAPAPLYVQPLSAGASTPALPGAEHKPAPASSLTARLRSSARPRSARNSLTLDSADASGLRIRHVAATDAADARVLLPAELSGAPPEHILGLLSALLKAHEIAHTFVETRRMPVQHALDSSAYSLKTMAAMMASAYPPAQQQQQQQHQQEDKPHAVREEAEAEAGEQRAANGQLRSMLYTMFSRSQLSTALPDTPDTAAPPPPSSASSTPKRRLTQLPSQLREKVHRRATVRKPTPSPLAASIVHPAHIQNPPPAVVTTVPVKHATPVVFAQYSPSLNRWRETEVVEYYSCSVRIELVCLAASNLRHQRVRYALLVDRMTGHKGKFALFRIFLQRMVVALPSLAPEPFGPRPAVDPMVTVL</sequence>
<feature type="compositionally biased region" description="Basic and acidic residues" evidence="4">
    <location>
        <begin position="1046"/>
        <end position="1057"/>
    </location>
</feature>
<feature type="region of interest" description="Disordered" evidence="4">
    <location>
        <begin position="916"/>
        <end position="947"/>
    </location>
</feature>
<dbReference type="OrthoDB" id="942095at2759"/>
<feature type="region of interest" description="Disordered" evidence="4">
    <location>
        <begin position="783"/>
        <end position="804"/>
    </location>
</feature>
<evidence type="ECO:0000256" key="2">
    <source>
        <dbReference type="ARBA" id="ARBA00022840"/>
    </source>
</evidence>
<evidence type="ECO:0000256" key="1">
    <source>
        <dbReference type="ARBA" id="ARBA00022741"/>
    </source>
</evidence>
<dbReference type="GO" id="GO:0035556">
    <property type="term" value="P:intracellular signal transduction"/>
    <property type="evidence" value="ECO:0007669"/>
    <property type="project" value="TreeGrafter"/>
</dbReference>